<organism evidence="2 3">
    <name type="scientific">Arsenicitalea aurantiaca</name>
    <dbReference type="NCBI Taxonomy" id="1783274"/>
    <lineage>
        <taxon>Bacteria</taxon>
        <taxon>Pseudomonadati</taxon>
        <taxon>Pseudomonadota</taxon>
        <taxon>Alphaproteobacteria</taxon>
        <taxon>Hyphomicrobiales</taxon>
        <taxon>Devosiaceae</taxon>
        <taxon>Arsenicitalea</taxon>
    </lineage>
</organism>
<dbReference type="Pfam" id="PF01755">
    <property type="entry name" value="Glyco_transf_25"/>
    <property type="match status" value="1"/>
</dbReference>
<proteinExistence type="predicted"/>
<protein>
    <submittedName>
        <fullName evidence="2">Glycosyltransferase family 25 protein</fullName>
    </submittedName>
</protein>
<dbReference type="CDD" id="cd06532">
    <property type="entry name" value="Glyco_transf_25"/>
    <property type="match status" value="1"/>
</dbReference>
<dbReference type="Proteomes" id="UP000281547">
    <property type="component" value="Unassembled WGS sequence"/>
</dbReference>
<dbReference type="InterPro" id="IPR002654">
    <property type="entry name" value="Glyco_trans_25"/>
</dbReference>
<evidence type="ECO:0000259" key="1">
    <source>
        <dbReference type="Pfam" id="PF01755"/>
    </source>
</evidence>
<keyword evidence="3" id="KW-1185">Reference proteome</keyword>
<dbReference type="GO" id="GO:0016740">
    <property type="term" value="F:transferase activity"/>
    <property type="evidence" value="ECO:0007669"/>
    <property type="project" value="UniProtKB-KW"/>
</dbReference>
<accession>A0A433XLU1</accession>
<name>A0A433XLU1_9HYPH</name>
<dbReference type="EMBL" id="RZNJ01000001">
    <property type="protein sequence ID" value="RUT35023.1"/>
    <property type="molecule type" value="Genomic_DNA"/>
</dbReference>
<evidence type="ECO:0000313" key="3">
    <source>
        <dbReference type="Proteomes" id="UP000281547"/>
    </source>
</evidence>
<dbReference type="AlphaFoldDB" id="A0A433XLU1"/>
<reference evidence="2 3" key="1">
    <citation type="journal article" date="2016" name="Int. J. Syst. Evol. Microbiol.">
        <title>Arsenicitalea aurantiaca gen. nov., sp. nov., a new member of the family Hyphomicrobiaceae, isolated from high-arsenic sediment.</title>
        <authorList>
            <person name="Mu Y."/>
            <person name="Zhou L."/>
            <person name="Zeng X.C."/>
            <person name="Liu L."/>
            <person name="Pan Y."/>
            <person name="Chen X."/>
            <person name="Wang J."/>
            <person name="Li S."/>
            <person name="Li W.J."/>
            <person name="Wang Y."/>
        </authorList>
    </citation>
    <scope>NUCLEOTIDE SEQUENCE [LARGE SCALE GENOMIC DNA]</scope>
    <source>
        <strain evidence="2 3">42-50</strain>
    </source>
</reference>
<comment type="caution">
    <text evidence="2">The sequence shown here is derived from an EMBL/GenBank/DDBJ whole genome shotgun (WGS) entry which is preliminary data.</text>
</comment>
<sequence>MSVDVGLYYINLKHRTDRRTFMEAQFERLGLTVERIEAVTPADLTEAQIRDNCLPYRRLGRAPAEVACSLSHIEAWRRFAASGREVCVILEDDALLSSQMPALLDELANGLTGGVIKLDAMDHPLRLAEAHRSLGQHFAVRRLYTCTSRATAYALDRPTAEEMLVRYEFLHIPVDLVVFNPYGPLKGRIQVNQLTPAIAVCLELAGRPQVGVDPSLLSNWTRGSVAASNLEQDLVAREKSLLKNLRFADRVLMLRSALAEEFISGPSKFMQDYFWGVKKHTVRFVP</sequence>
<dbReference type="RefSeq" id="WP_127187143.1">
    <property type="nucleotide sequence ID" value="NZ_RZNJ01000001.1"/>
</dbReference>
<evidence type="ECO:0000313" key="2">
    <source>
        <dbReference type="EMBL" id="RUT35023.1"/>
    </source>
</evidence>
<keyword evidence="2" id="KW-0808">Transferase</keyword>
<gene>
    <name evidence="2" type="ORF">EMQ25_03455</name>
</gene>
<dbReference type="OrthoDB" id="259382at2"/>
<feature type="domain" description="Glycosyl transferase family 25" evidence="1">
    <location>
        <begin position="8"/>
        <end position="176"/>
    </location>
</feature>